<dbReference type="InterPro" id="IPR031803">
    <property type="entry name" value="BAT_GAF/HTH-assoc"/>
</dbReference>
<keyword evidence="14" id="KW-1185">Reference proteome</keyword>
<dbReference type="Pfam" id="PF13426">
    <property type="entry name" value="PAS_9"/>
    <property type="match status" value="1"/>
</dbReference>
<evidence type="ECO:0000256" key="1">
    <source>
        <dbReference type="ARBA" id="ARBA00022630"/>
    </source>
</evidence>
<dbReference type="SMART" id="SM00091">
    <property type="entry name" value="PAS"/>
    <property type="match status" value="1"/>
</dbReference>
<dbReference type="PANTHER" id="PTHR47429:SF2">
    <property type="entry name" value="PROTEIN TWIN LOV 1"/>
    <property type="match status" value="1"/>
</dbReference>
<dbReference type="PROSITE" id="PS50110">
    <property type="entry name" value="RESPONSE_REGULATORY"/>
    <property type="match status" value="1"/>
</dbReference>
<dbReference type="Pfam" id="PF00072">
    <property type="entry name" value="Response_reg"/>
    <property type="match status" value="1"/>
</dbReference>
<dbReference type="Pfam" id="PF04967">
    <property type="entry name" value="HTH_10"/>
    <property type="match status" value="1"/>
</dbReference>
<feature type="domain" description="PAC" evidence="12">
    <location>
        <begin position="222"/>
        <end position="273"/>
    </location>
</feature>
<feature type="domain" description="Response regulatory" evidence="10">
    <location>
        <begin position="4"/>
        <end position="117"/>
    </location>
</feature>
<evidence type="ECO:0000256" key="2">
    <source>
        <dbReference type="ARBA" id="ARBA00022643"/>
    </source>
</evidence>
<keyword evidence="3" id="KW-0808">Transferase</keyword>
<keyword evidence="1" id="KW-0285">Flavoprotein</keyword>
<dbReference type="GO" id="GO:0016301">
    <property type="term" value="F:kinase activity"/>
    <property type="evidence" value="ECO:0007669"/>
    <property type="project" value="UniProtKB-KW"/>
</dbReference>
<dbReference type="Proteomes" id="UP001597052">
    <property type="component" value="Unassembled WGS sequence"/>
</dbReference>
<dbReference type="Gene3D" id="3.40.50.2300">
    <property type="match status" value="1"/>
</dbReference>
<keyword evidence="7" id="KW-0804">Transcription</keyword>
<keyword evidence="5" id="KW-0157">Chromophore</keyword>
<protein>
    <submittedName>
        <fullName evidence="13">Bacterio-opsin activator domain-containing protein</fullName>
    </submittedName>
</protein>
<reference evidence="13 14" key="1">
    <citation type="journal article" date="2019" name="Int. J. Syst. Evol. Microbiol.">
        <title>The Global Catalogue of Microorganisms (GCM) 10K type strain sequencing project: providing services to taxonomists for standard genome sequencing and annotation.</title>
        <authorList>
            <consortium name="The Broad Institute Genomics Platform"/>
            <consortium name="The Broad Institute Genome Sequencing Center for Infectious Disease"/>
            <person name="Wu L."/>
            <person name="Ma J."/>
        </authorList>
    </citation>
    <scope>NUCLEOTIDE SEQUENCE [LARGE SCALE GENOMIC DNA]</scope>
    <source>
        <strain evidence="13 14">CGMCC 1.10593</strain>
    </source>
</reference>
<dbReference type="SMART" id="SM00065">
    <property type="entry name" value="GAF"/>
    <property type="match status" value="1"/>
</dbReference>
<dbReference type="Gene3D" id="3.30.450.20">
    <property type="entry name" value="PAS domain"/>
    <property type="match status" value="1"/>
</dbReference>
<keyword evidence="6" id="KW-0805">Transcription regulation</keyword>
<dbReference type="SUPFAM" id="SSF55785">
    <property type="entry name" value="PYP-like sensor domain (PAS domain)"/>
    <property type="match status" value="1"/>
</dbReference>
<feature type="domain" description="PAS" evidence="11">
    <location>
        <begin position="146"/>
        <end position="219"/>
    </location>
</feature>
<dbReference type="Pfam" id="PF13185">
    <property type="entry name" value="GAF_2"/>
    <property type="match status" value="1"/>
</dbReference>
<comment type="caution">
    <text evidence="8">Lacks conserved residue(s) required for the propagation of feature annotation.</text>
</comment>
<dbReference type="EMBL" id="JBHUDM010000002">
    <property type="protein sequence ID" value="MFD1642399.1"/>
    <property type="molecule type" value="Genomic_DNA"/>
</dbReference>
<dbReference type="CDD" id="cd00130">
    <property type="entry name" value="PAS"/>
    <property type="match status" value="1"/>
</dbReference>
<dbReference type="PANTHER" id="PTHR47429">
    <property type="entry name" value="PROTEIN TWIN LOV 1"/>
    <property type="match status" value="1"/>
</dbReference>
<dbReference type="SUPFAM" id="SSF52172">
    <property type="entry name" value="CheY-like"/>
    <property type="match status" value="1"/>
</dbReference>
<organism evidence="13 14">
    <name type="scientific">Halohasta litorea</name>
    <dbReference type="NCBI Taxonomy" id="869891"/>
    <lineage>
        <taxon>Archaea</taxon>
        <taxon>Methanobacteriati</taxon>
        <taxon>Methanobacteriota</taxon>
        <taxon>Stenosarchaea group</taxon>
        <taxon>Halobacteria</taxon>
        <taxon>Halobacteriales</taxon>
        <taxon>Haloferacaceae</taxon>
        <taxon>Halohasta</taxon>
    </lineage>
</organism>
<dbReference type="PROSITE" id="PS50113">
    <property type="entry name" value="PAC"/>
    <property type="match status" value="1"/>
</dbReference>
<proteinExistence type="predicted"/>
<evidence type="ECO:0000259" key="10">
    <source>
        <dbReference type="PROSITE" id="PS50110"/>
    </source>
</evidence>
<dbReference type="Pfam" id="PF15915">
    <property type="entry name" value="BAT"/>
    <property type="match status" value="1"/>
</dbReference>
<dbReference type="RefSeq" id="WP_256395232.1">
    <property type="nucleotide sequence ID" value="NZ_JANHDJ010000002.1"/>
</dbReference>
<dbReference type="CDD" id="cd00156">
    <property type="entry name" value="REC"/>
    <property type="match status" value="1"/>
</dbReference>
<evidence type="ECO:0000256" key="8">
    <source>
        <dbReference type="PROSITE-ProRule" id="PRU00169"/>
    </source>
</evidence>
<evidence type="ECO:0000313" key="13">
    <source>
        <dbReference type="EMBL" id="MFD1642399.1"/>
    </source>
</evidence>
<sequence>MPAPRVLLVHASDGRERLRAAFEAAGCRVQSAETASKAVAMLSAEPYDCLVSEFELPGDDGLTLRSAVRQLEPELPFVLFTDSETVDGSVAADSPRDSYVRKNGRGSVDRLVAEVTTMGADAEPTDTESTDTEPTAKRDVSAAEPTTEELARVVEAAPIGISLSDPSLADYPLVYVNEAWEALTGYEADELLGRNPRLLQGPDTDPDTVDRLAAAIEAEEPVSVEIRNYRRDGTPFWNELTVAPIHDDGELVGYVGFQIDVTDRHEAETLAAERAETLADERRTLRRVLDRVDGLLRAVSGVLVESTDREEIERRVPTTIAEETGYAAAWIGTVTADDSEFDVSASSGLQDVPAEPTPIAALPAAVGAAVEADDCQRCSATDGEGGVLDPATVGTRRLLVVPLCYGQRRYGLLGVYGSDETALDSREQEVFGALGGMIANGLHAVETTRLLTTDHVTELRIELRDASFRLSRLAAAVGGPVERSGTTRTADGDCVLYLTTEVAADAEAVESLPFVETARVVSTTDSTRTLSVRLSTVPPDDRLAAFGAVVTETTATAEGATLTVELPPHQDVRALLETLRSAYDSVDLRARTLQERRTHPHDEFTATVEDRLTDRQQAAIEAAHRNGYFEFPRAVDGREIAASMDITRQTFHQHLRAAEGKLVAAYVEAR</sequence>
<evidence type="ECO:0000256" key="4">
    <source>
        <dbReference type="ARBA" id="ARBA00022777"/>
    </source>
</evidence>
<keyword evidence="4" id="KW-0418">Kinase</keyword>
<evidence type="ECO:0000256" key="3">
    <source>
        <dbReference type="ARBA" id="ARBA00022679"/>
    </source>
</evidence>
<evidence type="ECO:0000313" key="14">
    <source>
        <dbReference type="Proteomes" id="UP001597052"/>
    </source>
</evidence>
<evidence type="ECO:0000256" key="9">
    <source>
        <dbReference type="SAM" id="MobiDB-lite"/>
    </source>
</evidence>
<evidence type="ECO:0000256" key="7">
    <source>
        <dbReference type="ARBA" id="ARBA00023163"/>
    </source>
</evidence>
<dbReference type="PROSITE" id="PS50112">
    <property type="entry name" value="PAS"/>
    <property type="match status" value="1"/>
</dbReference>
<dbReference type="AlphaFoldDB" id="A0ABD6D801"/>
<dbReference type="InterPro" id="IPR001789">
    <property type="entry name" value="Sig_transdc_resp-reg_receiver"/>
</dbReference>
<keyword evidence="2" id="KW-0288">FMN</keyword>
<comment type="caution">
    <text evidence="13">The sequence shown here is derived from an EMBL/GenBank/DDBJ whole genome shotgun (WGS) entry which is preliminary data.</text>
</comment>
<dbReference type="InterPro" id="IPR029016">
    <property type="entry name" value="GAF-like_dom_sf"/>
</dbReference>
<dbReference type="SMART" id="SM00448">
    <property type="entry name" value="REC"/>
    <property type="match status" value="1"/>
</dbReference>
<evidence type="ECO:0000259" key="11">
    <source>
        <dbReference type="PROSITE" id="PS50112"/>
    </source>
</evidence>
<dbReference type="Gene3D" id="3.30.450.40">
    <property type="match status" value="1"/>
</dbReference>
<dbReference type="InterPro" id="IPR035965">
    <property type="entry name" value="PAS-like_dom_sf"/>
</dbReference>
<dbReference type="InterPro" id="IPR007050">
    <property type="entry name" value="HTH_bacterioopsin"/>
</dbReference>
<dbReference type="InterPro" id="IPR000014">
    <property type="entry name" value="PAS"/>
</dbReference>
<dbReference type="NCBIfam" id="TIGR00229">
    <property type="entry name" value="sensory_box"/>
    <property type="match status" value="1"/>
</dbReference>
<accession>A0ABD6D801</accession>
<evidence type="ECO:0000259" key="12">
    <source>
        <dbReference type="PROSITE" id="PS50113"/>
    </source>
</evidence>
<dbReference type="InterPro" id="IPR003018">
    <property type="entry name" value="GAF"/>
</dbReference>
<dbReference type="SMART" id="SM00086">
    <property type="entry name" value="PAC"/>
    <property type="match status" value="1"/>
</dbReference>
<name>A0ABD6D801_9EURY</name>
<dbReference type="InterPro" id="IPR011006">
    <property type="entry name" value="CheY-like_superfamily"/>
</dbReference>
<evidence type="ECO:0000256" key="5">
    <source>
        <dbReference type="ARBA" id="ARBA00022991"/>
    </source>
</evidence>
<dbReference type="InterPro" id="IPR000700">
    <property type="entry name" value="PAS-assoc_C"/>
</dbReference>
<dbReference type="SUPFAM" id="SSF55781">
    <property type="entry name" value="GAF domain-like"/>
    <property type="match status" value="1"/>
</dbReference>
<feature type="region of interest" description="Disordered" evidence="9">
    <location>
        <begin position="118"/>
        <end position="145"/>
    </location>
</feature>
<gene>
    <name evidence="13" type="ORF">ACFSBW_10995</name>
</gene>
<dbReference type="InterPro" id="IPR001610">
    <property type="entry name" value="PAC"/>
</dbReference>
<evidence type="ECO:0000256" key="6">
    <source>
        <dbReference type="ARBA" id="ARBA00023015"/>
    </source>
</evidence>